<accession>A0A2A7MFB5</accession>
<dbReference type="InterPro" id="IPR000182">
    <property type="entry name" value="GNAT_dom"/>
</dbReference>
<dbReference type="Proteomes" id="UP001189143">
    <property type="component" value="Unassembled WGS sequence"/>
</dbReference>
<keyword evidence="1 4" id="KW-0808">Transferase</keyword>
<dbReference type="STRING" id="137838.GCA_001458595_01662"/>
<protein>
    <submittedName>
        <fullName evidence="3">Acyltransferase</fullName>
    </submittedName>
    <submittedName>
        <fullName evidence="4">N-acetyltransferase</fullName>
    </submittedName>
</protein>
<dbReference type="PANTHER" id="PTHR13947:SF37">
    <property type="entry name" value="LD18367P"/>
    <property type="match status" value="1"/>
</dbReference>
<dbReference type="GO" id="GO:0008080">
    <property type="term" value="F:N-acetyltransferase activity"/>
    <property type="evidence" value="ECO:0007669"/>
    <property type="project" value="InterPro"/>
</dbReference>
<dbReference type="Proteomes" id="UP000220840">
    <property type="component" value="Unassembled WGS sequence"/>
</dbReference>
<dbReference type="CDD" id="cd04301">
    <property type="entry name" value="NAT_SF"/>
    <property type="match status" value="1"/>
</dbReference>
<feature type="domain" description="N-acetyltransferase" evidence="2">
    <location>
        <begin position="1"/>
        <end position="150"/>
    </location>
</feature>
<comment type="caution">
    <text evidence="4">The sequence shown here is derived from an EMBL/GenBank/DDBJ whole genome shotgun (WGS) entry which is preliminary data.</text>
</comment>
<reference evidence="4 5" key="1">
    <citation type="submission" date="2017-10" db="EMBL/GenBank/DDBJ databases">
        <title>Effective Description of Clostridium neonatale sp. nov. linked to necrotizing enterocolitis in neonates and a clarification of species assignable to the genus Clostridium (Prazmowski 1880) emend. Lawson and Rainey 2016.</title>
        <authorList>
            <person name="Bernard K."/>
            <person name="Burdz T."/>
            <person name="Wiebe D."/>
            <person name="Balcewich B."/>
            <person name="Alfa M."/>
            <person name="Bernier A.-M."/>
        </authorList>
    </citation>
    <scope>NUCLEOTIDE SEQUENCE [LARGE SCALE GENOMIC DNA]</scope>
    <source>
        <strain evidence="4 5">LCDC99A005</strain>
    </source>
</reference>
<gene>
    <name evidence="3" type="ORF">CNEO2_130008</name>
    <name evidence="4" type="ORF">CQ394_01105</name>
</gene>
<dbReference type="InterPro" id="IPR016181">
    <property type="entry name" value="Acyl_CoA_acyltransferase"/>
</dbReference>
<sequence length="150" mass="17449">MNIKIIHTDSRNKDFIKLIKLLDDDLNGQYGELQKQYDKHNKVDYINDVVIIYDDEVPVACGGFKEHDSESVEMKRVFVKKENRRQGLSKKVINELEKLVQAKGYKYAVLETGKKQIEAINLYKSSGYEMIENYGPYVGYENSICMKKDL</sequence>
<name>A0A2A7MFB5_9CLOT</name>
<organism evidence="4 5">
    <name type="scientific">Clostridium neonatale</name>
    <dbReference type="NCBI Taxonomy" id="137838"/>
    <lineage>
        <taxon>Bacteria</taxon>
        <taxon>Bacillati</taxon>
        <taxon>Bacillota</taxon>
        <taxon>Clostridia</taxon>
        <taxon>Eubacteriales</taxon>
        <taxon>Clostridiaceae</taxon>
        <taxon>Clostridium</taxon>
    </lineage>
</organism>
<proteinExistence type="predicted"/>
<evidence type="ECO:0000313" key="3">
    <source>
        <dbReference type="EMBL" id="CAI3542702.1"/>
    </source>
</evidence>
<evidence type="ECO:0000259" key="2">
    <source>
        <dbReference type="PROSITE" id="PS51186"/>
    </source>
</evidence>
<dbReference type="EMBL" id="CAMTCP010000044">
    <property type="protein sequence ID" value="CAI3542702.1"/>
    <property type="molecule type" value="Genomic_DNA"/>
</dbReference>
<evidence type="ECO:0000313" key="5">
    <source>
        <dbReference type="Proteomes" id="UP000220840"/>
    </source>
</evidence>
<dbReference type="Pfam" id="PF00583">
    <property type="entry name" value="Acetyltransf_1"/>
    <property type="match status" value="1"/>
</dbReference>
<evidence type="ECO:0000313" key="4">
    <source>
        <dbReference type="EMBL" id="PEG30356.1"/>
    </source>
</evidence>
<dbReference type="PROSITE" id="PS51186">
    <property type="entry name" value="GNAT"/>
    <property type="match status" value="1"/>
</dbReference>
<keyword evidence="5" id="KW-1185">Reference proteome</keyword>
<evidence type="ECO:0000256" key="1">
    <source>
        <dbReference type="ARBA" id="ARBA00022679"/>
    </source>
</evidence>
<dbReference type="SUPFAM" id="SSF55729">
    <property type="entry name" value="Acyl-CoA N-acyltransferases (Nat)"/>
    <property type="match status" value="1"/>
</dbReference>
<dbReference type="Gene3D" id="3.40.630.30">
    <property type="match status" value="1"/>
</dbReference>
<dbReference type="InterPro" id="IPR050769">
    <property type="entry name" value="NAT_camello-type"/>
</dbReference>
<dbReference type="OrthoDB" id="67353at2"/>
<dbReference type="PANTHER" id="PTHR13947">
    <property type="entry name" value="GNAT FAMILY N-ACETYLTRANSFERASE"/>
    <property type="match status" value="1"/>
</dbReference>
<dbReference type="EMBL" id="PDCJ01000001">
    <property type="protein sequence ID" value="PEG30356.1"/>
    <property type="molecule type" value="Genomic_DNA"/>
</dbReference>
<keyword evidence="3" id="KW-0012">Acyltransferase</keyword>
<reference evidence="3" key="2">
    <citation type="submission" date="2022-10" db="EMBL/GenBank/DDBJ databases">
        <authorList>
            <person name="Aires J."/>
            <person name="Mesa V."/>
        </authorList>
    </citation>
    <scope>NUCLEOTIDE SEQUENCE</scope>
    <source>
        <strain evidence="3">Clostridium neonatale JD116</strain>
    </source>
</reference>
<dbReference type="RefSeq" id="WP_058294528.1">
    <property type="nucleotide sequence ID" value="NZ_CAMRXC010000284.1"/>
</dbReference>
<dbReference type="AlphaFoldDB" id="A0A2A7MFB5"/>